<accession>A0ABT5LFD6</accession>
<comment type="caution">
    <text evidence="1">The sequence shown here is derived from an EMBL/GenBank/DDBJ whole genome shotgun (WGS) entry which is preliminary data.</text>
</comment>
<dbReference type="EMBL" id="JAQRFI010000022">
    <property type="protein sequence ID" value="MDC9589808.1"/>
    <property type="molecule type" value="Genomic_DNA"/>
</dbReference>
<evidence type="ECO:0000313" key="2">
    <source>
        <dbReference type="Proteomes" id="UP001217178"/>
    </source>
</evidence>
<dbReference type="RefSeq" id="WP_273555124.1">
    <property type="nucleotide sequence ID" value="NZ_JAQRFI010000022.1"/>
</dbReference>
<dbReference type="Pfam" id="PF13108">
    <property type="entry name" value="DUF3969"/>
    <property type="match status" value="1"/>
</dbReference>
<name>A0ABT5LFD6_9GAMM</name>
<sequence length="124" mass="14030">MILYYGLDERYAEKFFSLLILGIVHSLDKKLISIDEAEGYIFTPSVLGLLKEIKATKELNDIVEAGCLLEDIANLAPEGWQNHIDELIKKTSFVIKNSKDVGINVLNRREIKLVGVDRPPTDWS</sequence>
<reference evidence="1 2" key="1">
    <citation type="submission" date="2023-02" db="EMBL/GenBank/DDBJ databases">
        <title>Entomopathogenic bacteria.</title>
        <authorList>
            <person name="Machado R.A."/>
        </authorList>
    </citation>
    <scope>NUCLEOTIDE SEQUENCE [LARGE SCALE GENOMIC DNA]</scope>
    <source>
        <strain evidence="1 2">XENO-10</strain>
    </source>
</reference>
<organism evidence="1 2">
    <name type="scientific">Xenorhabdus yunnanensis</name>
    <dbReference type="NCBI Taxonomy" id="3025878"/>
    <lineage>
        <taxon>Bacteria</taxon>
        <taxon>Pseudomonadati</taxon>
        <taxon>Pseudomonadota</taxon>
        <taxon>Gammaproteobacteria</taxon>
        <taxon>Enterobacterales</taxon>
        <taxon>Morganellaceae</taxon>
        <taxon>Xenorhabdus</taxon>
    </lineage>
</organism>
<gene>
    <name evidence="1" type="ORF">PSI23_10990</name>
</gene>
<dbReference type="InterPro" id="IPR025083">
    <property type="entry name" value="DUF3969"/>
</dbReference>
<keyword evidence="2" id="KW-1185">Reference proteome</keyword>
<dbReference type="Proteomes" id="UP001217178">
    <property type="component" value="Unassembled WGS sequence"/>
</dbReference>
<proteinExistence type="predicted"/>
<protein>
    <submittedName>
        <fullName evidence="1">DUF3969 family protein</fullName>
    </submittedName>
</protein>
<evidence type="ECO:0000313" key="1">
    <source>
        <dbReference type="EMBL" id="MDC9589808.1"/>
    </source>
</evidence>